<evidence type="ECO:0000256" key="15">
    <source>
        <dbReference type="ARBA" id="ARBA00023054"/>
    </source>
</evidence>
<dbReference type="PANTHER" id="PTHR13233:SF0">
    <property type="entry name" value="MICROSPHERULE PROTEIN 1"/>
    <property type="match status" value="1"/>
</dbReference>
<dbReference type="GO" id="GO:0031011">
    <property type="term" value="C:Ino80 complex"/>
    <property type="evidence" value="ECO:0007669"/>
    <property type="project" value="InterPro"/>
</dbReference>
<feature type="compositionally biased region" description="Pro residues" evidence="25">
    <location>
        <begin position="119"/>
        <end position="129"/>
    </location>
</feature>
<dbReference type="CDD" id="cd22687">
    <property type="entry name" value="FHA_MCRS1"/>
    <property type="match status" value="1"/>
</dbReference>
<keyword evidence="12" id="KW-0156">Chromatin regulator</keyword>
<organism evidence="27 28">
    <name type="scientific">Littorina saxatilis</name>
    <dbReference type="NCBI Taxonomy" id="31220"/>
    <lineage>
        <taxon>Eukaryota</taxon>
        <taxon>Metazoa</taxon>
        <taxon>Spiralia</taxon>
        <taxon>Lophotrochozoa</taxon>
        <taxon>Mollusca</taxon>
        <taxon>Gastropoda</taxon>
        <taxon>Caenogastropoda</taxon>
        <taxon>Littorinimorpha</taxon>
        <taxon>Littorinoidea</taxon>
        <taxon>Littorinidae</taxon>
        <taxon>Littorina</taxon>
    </lineage>
</organism>
<dbReference type="GO" id="GO:0071339">
    <property type="term" value="C:MLL1 complex"/>
    <property type="evidence" value="ECO:0007669"/>
    <property type="project" value="InterPro"/>
</dbReference>
<dbReference type="Pfam" id="PF00498">
    <property type="entry name" value="FHA"/>
    <property type="match status" value="1"/>
</dbReference>
<dbReference type="InterPro" id="IPR037912">
    <property type="entry name" value="MCRS1"/>
</dbReference>
<evidence type="ECO:0000256" key="3">
    <source>
        <dbReference type="ARBA" id="ARBA00004607"/>
    </source>
</evidence>
<evidence type="ECO:0000256" key="6">
    <source>
        <dbReference type="ARBA" id="ARBA00022454"/>
    </source>
</evidence>
<dbReference type="GO" id="GO:0045944">
    <property type="term" value="P:positive regulation of transcription by RNA polymerase II"/>
    <property type="evidence" value="ECO:0007669"/>
    <property type="project" value="TreeGrafter"/>
</dbReference>
<dbReference type="GO" id="GO:0006310">
    <property type="term" value="P:DNA recombination"/>
    <property type="evidence" value="ECO:0007669"/>
    <property type="project" value="UniProtKB-KW"/>
</dbReference>
<dbReference type="InterPro" id="IPR008984">
    <property type="entry name" value="SMAD_FHA_dom_sf"/>
</dbReference>
<evidence type="ECO:0000256" key="7">
    <source>
        <dbReference type="ARBA" id="ARBA00022490"/>
    </source>
</evidence>
<keyword evidence="13" id="KW-0007">Acetylation</keyword>
<evidence type="ECO:0000256" key="12">
    <source>
        <dbReference type="ARBA" id="ARBA00022853"/>
    </source>
</evidence>
<dbReference type="GO" id="GO:0006281">
    <property type="term" value="P:DNA repair"/>
    <property type="evidence" value="ECO:0007669"/>
    <property type="project" value="UniProtKB-KW"/>
</dbReference>
<proteinExistence type="predicted"/>
<dbReference type="PANTHER" id="PTHR13233">
    <property type="entry name" value="MICROSPHERULE PROTEIN 1"/>
    <property type="match status" value="1"/>
</dbReference>
<evidence type="ECO:0000256" key="11">
    <source>
        <dbReference type="ARBA" id="ARBA00022843"/>
    </source>
</evidence>
<dbReference type="SMART" id="SM00240">
    <property type="entry name" value="FHA"/>
    <property type="match status" value="1"/>
</dbReference>
<dbReference type="Pfam" id="PF13325">
    <property type="entry name" value="MCRS_N"/>
    <property type="match status" value="1"/>
</dbReference>
<dbReference type="GO" id="GO:0000922">
    <property type="term" value="C:spindle pole"/>
    <property type="evidence" value="ECO:0007669"/>
    <property type="project" value="UniProtKB-SubCell"/>
</dbReference>
<keyword evidence="11" id="KW-0832">Ubl conjugation</keyword>
<keyword evidence="7" id="KW-0963">Cytoplasm</keyword>
<accession>A0AAN9BXY2</accession>
<dbReference type="SUPFAM" id="SSF49879">
    <property type="entry name" value="SMAD/FHA domain"/>
    <property type="match status" value="1"/>
</dbReference>
<sequence length="544" mass="59812">MSANEAPPSTPSTLEAPAGSPPVVTSPAGTVTTPQTAATTPSTHTAVQQPTVVAALAAPPPPVSTPKSSRRTPLADPRSAVTPRRSSSRSIKRRKFDDEIVESSLVKSERGRLKAPTAPGVPPAAPPTPNTSTAAAAPLQPPVPPAEKPGKPVSGKPVEPVIKLEPQPPAPPPEKKKVIAQKPAPKVSKTTKSSSKRVKKPKAPAPASTKDLGRWKPQDDVALITAVQQTNDLTAVYTGVKFSCHFTYKEIQERWYALLYDPLISKLAMQAMKQLHPETVTSIQGKSLFSQDEENLLAKIPSTTSTQLETFQELLTKHPDTFHPLRTPKSMMTQWQLMKQYHLLPDQSVQPMPRGDHVLNFSDVEDKLKDEDLKDPPNELIEHELTLADRRNKREIRHLEQELPKWQVLVETVTGISPPDFDGQTLAVLRGRLVRYLMRSREITLGRATREQSIDVDLSLEGPAWKISRRQGVIKLRNNGDFFIANEGKRPIHIDGKPVLAGNKQKLFDNSVVEISCLRFIFLINQDLINTVREDSLKQGAAAS</sequence>
<evidence type="ECO:0000256" key="16">
    <source>
        <dbReference type="ARBA" id="ARBA00023163"/>
    </source>
</evidence>
<keyword evidence="14" id="KW-0805">Transcription regulation</keyword>
<evidence type="ECO:0000256" key="17">
    <source>
        <dbReference type="ARBA" id="ARBA00023172"/>
    </source>
</evidence>
<evidence type="ECO:0000256" key="4">
    <source>
        <dbReference type="ARBA" id="ARBA00004629"/>
    </source>
</evidence>
<dbReference type="PRINTS" id="PR01217">
    <property type="entry name" value="PRICHEXTENSN"/>
</dbReference>
<reference evidence="27 28" key="1">
    <citation type="submission" date="2024-02" db="EMBL/GenBank/DDBJ databases">
        <title>Chromosome-scale genome assembly of the rough periwinkle Littorina saxatilis.</title>
        <authorList>
            <person name="De Jode A."/>
            <person name="Faria R."/>
            <person name="Formenti G."/>
            <person name="Sims Y."/>
            <person name="Smith T.P."/>
            <person name="Tracey A."/>
            <person name="Wood J.M.D."/>
            <person name="Zagrodzka Z.B."/>
            <person name="Johannesson K."/>
            <person name="Butlin R.K."/>
            <person name="Leder E.H."/>
        </authorList>
    </citation>
    <scope>NUCLEOTIDE SEQUENCE [LARGE SCALE GENOMIC DNA]</scope>
    <source>
        <strain evidence="27">Snail1</strain>
        <tissue evidence="27">Muscle</tissue>
    </source>
</reference>
<keyword evidence="8" id="KW-0597">Phosphoprotein</keyword>
<feature type="domain" description="FHA" evidence="26">
    <location>
        <begin position="443"/>
        <end position="499"/>
    </location>
</feature>
<keyword evidence="17" id="KW-0233">DNA recombination</keyword>
<evidence type="ECO:0000259" key="26">
    <source>
        <dbReference type="PROSITE" id="PS50006"/>
    </source>
</evidence>
<dbReference type="EMBL" id="JBAMIC010000002">
    <property type="protein sequence ID" value="KAK7113280.1"/>
    <property type="molecule type" value="Genomic_DNA"/>
</dbReference>
<dbReference type="GO" id="GO:0034451">
    <property type="term" value="C:centriolar satellite"/>
    <property type="evidence" value="ECO:0007669"/>
    <property type="project" value="UniProtKB-SubCell"/>
</dbReference>
<keyword evidence="15" id="KW-0175">Coiled coil</keyword>
<evidence type="ECO:0000256" key="23">
    <source>
        <dbReference type="ARBA" id="ARBA00068815"/>
    </source>
</evidence>
<keyword evidence="18" id="KW-0234">DNA repair</keyword>
<evidence type="ECO:0000256" key="20">
    <source>
        <dbReference type="ARBA" id="ARBA00023228"/>
    </source>
</evidence>
<feature type="compositionally biased region" description="Low complexity" evidence="25">
    <location>
        <begin position="27"/>
        <end position="57"/>
    </location>
</feature>
<evidence type="ECO:0000256" key="19">
    <source>
        <dbReference type="ARBA" id="ARBA00023212"/>
    </source>
</evidence>
<keyword evidence="28" id="KW-1185">Reference proteome</keyword>
<dbReference type="InterPro" id="IPR025999">
    <property type="entry name" value="MCRS_N"/>
</dbReference>
<dbReference type="InterPro" id="IPR000253">
    <property type="entry name" value="FHA_dom"/>
</dbReference>
<gene>
    <name evidence="27" type="ORF">V1264_012592</name>
</gene>
<dbReference type="Proteomes" id="UP001374579">
    <property type="component" value="Unassembled WGS sequence"/>
</dbReference>
<evidence type="ECO:0000256" key="2">
    <source>
        <dbReference type="ARBA" id="ARBA00004604"/>
    </source>
</evidence>
<keyword evidence="19" id="KW-0206">Cytoskeleton</keyword>
<evidence type="ECO:0000256" key="9">
    <source>
        <dbReference type="ARBA" id="ARBA00022763"/>
    </source>
</evidence>
<feature type="region of interest" description="Disordered" evidence="25">
    <location>
        <begin position="1"/>
        <end position="213"/>
    </location>
</feature>
<evidence type="ECO:0000256" key="5">
    <source>
        <dbReference type="ARBA" id="ARBA00004647"/>
    </source>
</evidence>
<comment type="subcellular location">
    <subcellularLocation>
        <location evidence="4">Chromosome</location>
        <location evidence="4">Centromere</location>
        <location evidence="4">Kinetochore</location>
    </subcellularLocation>
    <subcellularLocation>
        <location evidence="3">Cytoplasm</location>
        <location evidence="3">Cytoskeleton</location>
        <location evidence="3">Microtubule organizing center</location>
        <location evidence="3">Centrosome</location>
        <location evidence="3">Centriolar satellite</location>
    </subcellularLocation>
    <subcellularLocation>
        <location evidence="5">Cytoplasm</location>
        <location evidence="5">Cytoskeleton</location>
        <location evidence="5">Spindle pole</location>
    </subcellularLocation>
    <subcellularLocation>
        <location evidence="1">Lysosome</location>
    </subcellularLocation>
    <subcellularLocation>
        <location evidence="2">Nucleus</location>
        <location evidence="2">Nucleolus</location>
    </subcellularLocation>
</comment>
<comment type="caution">
    <text evidence="27">The sequence shown here is derived from an EMBL/GenBank/DDBJ whole genome shotgun (WGS) entry which is preliminary data.</text>
</comment>
<feature type="compositionally biased region" description="Low complexity" evidence="25">
    <location>
        <begin position="182"/>
        <end position="193"/>
    </location>
</feature>
<dbReference type="AlphaFoldDB" id="A0AAN9BXY2"/>
<keyword evidence="6" id="KW-0158">Chromosome</keyword>
<keyword evidence="21" id="KW-0539">Nucleus</keyword>
<dbReference type="GO" id="GO:0006325">
    <property type="term" value="P:chromatin organization"/>
    <property type="evidence" value="ECO:0007669"/>
    <property type="project" value="UniProtKB-KW"/>
</dbReference>
<evidence type="ECO:0000313" key="28">
    <source>
        <dbReference type="Proteomes" id="UP001374579"/>
    </source>
</evidence>
<dbReference type="FunFam" id="2.60.200.20:FF:000007">
    <property type="entry name" value="microspherule protein 1 isoform X1"/>
    <property type="match status" value="1"/>
</dbReference>
<evidence type="ECO:0000256" key="18">
    <source>
        <dbReference type="ARBA" id="ARBA00023204"/>
    </source>
</evidence>
<protein>
    <recommendedName>
        <fullName evidence="23">Microspherule protein 1</fullName>
    </recommendedName>
    <alternativeName>
        <fullName evidence="24">58 kDa microspherule protein</fullName>
    </alternativeName>
</protein>
<evidence type="ECO:0000256" key="10">
    <source>
        <dbReference type="ARBA" id="ARBA00022838"/>
    </source>
</evidence>
<dbReference type="GO" id="GO:0005730">
    <property type="term" value="C:nucleolus"/>
    <property type="evidence" value="ECO:0007669"/>
    <property type="project" value="UniProtKB-SubCell"/>
</dbReference>
<evidence type="ECO:0000256" key="24">
    <source>
        <dbReference type="ARBA" id="ARBA00075730"/>
    </source>
</evidence>
<keyword evidence="20" id="KW-0458">Lysosome</keyword>
<dbReference type="GO" id="GO:0033044">
    <property type="term" value="P:regulation of chromosome organization"/>
    <property type="evidence" value="ECO:0007669"/>
    <property type="project" value="UniProtKB-ARBA"/>
</dbReference>
<evidence type="ECO:0000256" key="14">
    <source>
        <dbReference type="ARBA" id="ARBA00023015"/>
    </source>
</evidence>
<dbReference type="GO" id="GO:0000776">
    <property type="term" value="C:kinetochore"/>
    <property type="evidence" value="ECO:0007669"/>
    <property type="project" value="UniProtKB-KW"/>
</dbReference>
<name>A0AAN9BXY2_9CAEN</name>
<evidence type="ECO:0000256" key="8">
    <source>
        <dbReference type="ARBA" id="ARBA00022553"/>
    </source>
</evidence>
<evidence type="ECO:0000256" key="21">
    <source>
        <dbReference type="ARBA" id="ARBA00023242"/>
    </source>
</evidence>
<keyword evidence="16" id="KW-0804">Transcription</keyword>
<keyword evidence="22" id="KW-0137">Centromere</keyword>
<dbReference type="PROSITE" id="PS50006">
    <property type="entry name" value="FHA_DOMAIN"/>
    <property type="match status" value="1"/>
</dbReference>
<evidence type="ECO:0000313" key="27">
    <source>
        <dbReference type="EMBL" id="KAK7113280.1"/>
    </source>
</evidence>
<dbReference type="GO" id="GO:0051052">
    <property type="term" value="P:regulation of DNA metabolic process"/>
    <property type="evidence" value="ECO:0007669"/>
    <property type="project" value="UniProtKB-ARBA"/>
</dbReference>
<dbReference type="Gene3D" id="2.60.200.20">
    <property type="match status" value="1"/>
</dbReference>
<dbReference type="GO" id="GO:0044545">
    <property type="term" value="C:NSL complex"/>
    <property type="evidence" value="ECO:0007669"/>
    <property type="project" value="TreeGrafter"/>
</dbReference>
<keyword evidence="10" id="KW-0995">Kinetochore</keyword>
<evidence type="ECO:0000256" key="13">
    <source>
        <dbReference type="ARBA" id="ARBA00022990"/>
    </source>
</evidence>
<evidence type="ECO:0000256" key="22">
    <source>
        <dbReference type="ARBA" id="ARBA00023328"/>
    </source>
</evidence>
<dbReference type="GO" id="GO:0005764">
    <property type="term" value="C:lysosome"/>
    <property type="evidence" value="ECO:0007669"/>
    <property type="project" value="UniProtKB-SubCell"/>
</dbReference>
<evidence type="ECO:0000256" key="1">
    <source>
        <dbReference type="ARBA" id="ARBA00004371"/>
    </source>
</evidence>
<dbReference type="GO" id="GO:0002151">
    <property type="term" value="F:G-quadruplex RNA binding"/>
    <property type="evidence" value="ECO:0007669"/>
    <property type="project" value="InterPro"/>
</dbReference>
<evidence type="ECO:0000256" key="25">
    <source>
        <dbReference type="SAM" id="MobiDB-lite"/>
    </source>
</evidence>
<keyword evidence="9" id="KW-0227">DNA damage</keyword>